<reference evidence="1" key="1">
    <citation type="submission" date="2013-08" db="EMBL/GenBank/DDBJ databases">
        <authorList>
            <person name="Mendez C."/>
            <person name="Richter M."/>
            <person name="Ferrer M."/>
            <person name="Sanchez J."/>
        </authorList>
    </citation>
    <scope>NUCLEOTIDE SEQUENCE</scope>
</reference>
<sequence>NDWIAAMDFYVTDGLKHATAMGINLPTAPADLKGATLAKRLVSEGTDPHGVFWAGWLFDHLLSHDIHDMVMADLQAVHGLSYDENGHRITNQAMYDVAQALGLKKVKLASLHCWICRHQPQASTSRASLEMPITRRFGE</sequence>
<proteinExistence type="predicted"/>
<comment type="caution">
    <text evidence="1">The sequence shown here is derived from an EMBL/GenBank/DDBJ whole genome shotgun (WGS) entry which is preliminary data.</text>
</comment>
<feature type="non-terminal residue" evidence="1">
    <location>
        <position position="1"/>
    </location>
</feature>
<name>T1BGW8_9ZZZZ</name>
<accession>T1BGW8</accession>
<dbReference type="EMBL" id="AUZX01005444">
    <property type="protein sequence ID" value="EQD67858.1"/>
    <property type="molecule type" value="Genomic_DNA"/>
</dbReference>
<dbReference type="AlphaFoldDB" id="T1BGW8"/>
<reference evidence="1" key="2">
    <citation type="journal article" date="2014" name="ISME J.">
        <title>Microbial stratification in low pH oxic and suboxic macroscopic growths along an acid mine drainage.</title>
        <authorList>
            <person name="Mendez-Garcia C."/>
            <person name="Mesa V."/>
            <person name="Sprenger R.R."/>
            <person name="Richter M."/>
            <person name="Diez M.S."/>
            <person name="Solano J."/>
            <person name="Bargiela R."/>
            <person name="Golyshina O.V."/>
            <person name="Manteca A."/>
            <person name="Ramos J.L."/>
            <person name="Gallego J.R."/>
            <person name="Llorente I."/>
            <person name="Martins Dos Santos V.A."/>
            <person name="Jensen O.N."/>
            <person name="Pelaez A.I."/>
            <person name="Sanchez J."/>
            <person name="Ferrer M."/>
        </authorList>
    </citation>
    <scope>NUCLEOTIDE SEQUENCE</scope>
</reference>
<protein>
    <submittedName>
        <fullName evidence="1">Uncharacterized protein</fullName>
    </submittedName>
</protein>
<gene>
    <name evidence="1" type="ORF">B1A_07564</name>
</gene>
<organism evidence="1">
    <name type="scientific">mine drainage metagenome</name>
    <dbReference type="NCBI Taxonomy" id="410659"/>
    <lineage>
        <taxon>unclassified sequences</taxon>
        <taxon>metagenomes</taxon>
        <taxon>ecological metagenomes</taxon>
    </lineage>
</organism>
<evidence type="ECO:0000313" key="1">
    <source>
        <dbReference type="EMBL" id="EQD67858.1"/>
    </source>
</evidence>